<sequence length="374" mass="41678">MKILILSVKAGMGHHATGMALKNEFESHGAACVMLDAFEYVTPILSETISRGYLLSTKLTPKMYGQFYRLAEKKQSVDPSFLQKTLNRLLSSKLMKFIKSYEPDAIISTHIFAAQIVSYLKEKQKINCLTLGIITDFTVHPFWEETNLDYYVTASRLLNLQLEKKGISPKKALPVGIPIHPKFGRSIPKGEARAQLGIEEKQTILVIMGSMGYGHIMKELLTLDDMKGDFQVLCVCGNNKRLRALVSGHVWKKRMHVYGYVDNVDVMMDAADIIVTKPGGLTTSEFLAKGLPAIVLDPIPGQEDRNVEFLLNNGLAIKVSKTFPIDEAVYQLLLHEWRLELLSTAAKFMGKPDAAADICSFVMETCEDCQGQNG</sequence>
<organism evidence="7 8">
    <name type="scientific">Candidatus Aphodoplasma excrementigallinarum</name>
    <dbReference type="NCBI Taxonomy" id="2840673"/>
    <lineage>
        <taxon>Bacteria</taxon>
        <taxon>Bacillati</taxon>
        <taxon>Bacillota</taxon>
        <taxon>Clostridia</taxon>
        <taxon>Eubacteriales</taxon>
        <taxon>Candidatus Aphodoplasma</taxon>
    </lineage>
</organism>
<dbReference type="SUPFAM" id="SSF53756">
    <property type="entry name" value="UDP-Glycosyltransferase/glycogen phosphorylase"/>
    <property type="match status" value="1"/>
</dbReference>
<dbReference type="GO" id="GO:0016020">
    <property type="term" value="C:membrane"/>
    <property type="evidence" value="ECO:0007669"/>
    <property type="project" value="UniProtKB-SubCell"/>
</dbReference>
<keyword evidence="4" id="KW-0808">Transferase</keyword>
<reference evidence="7" key="2">
    <citation type="journal article" date="2021" name="PeerJ">
        <title>Extensive microbial diversity within the chicken gut microbiome revealed by metagenomics and culture.</title>
        <authorList>
            <person name="Gilroy R."/>
            <person name="Ravi A."/>
            <person name="Getino M."/>
            <person name="Pursley I."/>
            <person name="Horton D.L."/>
            <person name="Alikhan N.F."/>
            <person name="Baker D."/>
            <person name="Gharbi K."/>
            <person name="Hall N."/>
            <person name="Watson M."/>
            <person name="Adriaenssens E.M."/>
            <person name="Foster-Nyarko E."/>
            <person name="Jarju S."/>
            <person name="Secka A."/>
            <person name="Antonio M."/>
            <person name="Oren A."/>
            <person name="Chaudhuri R.R."/>
            <person name="La Ragione R."/>
            <person name="Hildebrand F."/>
            <person name="Pallen M.J."/>
        </authorList>
    </citation>
    <scope>NUCLEOTIDE SEQUENCE</scope>
    <source>
        <strain evidence="7">4920</strain>
    </source>
</reference>
<feature type="domain" description="Diacylglycerol glucosyltransferase N-terminal" evidence="6">
    <location>
        <begin position="14"/>
        <end position="179"/>
    </location>
</feature>
<dbReference type="AlphaFoldDB" id="A0A9D1NF34"/>
<evidence type="ECO:0000256" key="1">
    <source>
        <dbReference type="ARBA" id="ARBA00004370"/>
    </source>
</evidence>
<keyword evidence="3" id="KW-0328">Glycosyltransferase</keyword>
<accession>A0A9D1NF34</accession>
<evidence type="ECO:0000256" key="2">
    <source>
        <dbReference type="ARBA" id="ARBA00006962"/>
    </source>
</evidence>
<reference evidence="7" key="1">
    <citation type="submission" date="2020-10" db="EMBL/GenBank/DDBJ databases">
        <authorList>
            <person name="Gilroy R."/>
        </authorList>
    </citation>
    <scope>NUCLEOTIDE SEQUENCE</scope>
    <source>
        <strain evidence="7">4920</strain>
    </source>
</reference>
<comment type="caution">
    <text evidence="7">The sequence shown here is derived from an EMBL/GenBank/DDBJ whole genome shotgun (WGS) entry which is preliminary data.</text>
</comment>
<evidence type="ECO:0000256" key="3">
    <source>
        <dbReference type="ARBA" id="ARBA00022676"/>
    </source>
</evidence>
<evidence type="ECO:0000313" key="7">
    <source>
        <dbReference type="EMBL" id="HIV01964.1"/>
    </source>
</evidence>
<name>A0A9D1NF34_9FIRM</name>
<dbReference type="Gene3D" id="3.40.50.2000">
    <property type="entry name" value="Glycogen Phosphorylase B"/>
    <property type="match status" value="1"/>
</dbReference>
<protein>
    <submittedName>
        <fullName evidence="7">Galactosyldiacylglycerol synthase</fullName>
    </submittedName>
</protein>
<evidence type="ECO:0000313" key="8">
    <source>
        <dbReference type="Proteomes" id="UP000886743"/>
    </source>
</evidence>
<evidence type="ECO:0000256" key="4">
    <source>
        <dbReference type="ARBA" id="ARBA00022679"/>
    </source>
</evidence>
<evidence type="ECO:0000259" key="5">
    <source>
        <dbReference type="Pfam" id="PF04101"/>
    </source>
</evidence>
<comment type="subcellular location">
    <subcellularLocation>
        <location evidence="1">Membrane</location>
    </subcellularLocation>
</comment>
<dbReference type="PANTHER" id="PTHR43025">
    <property type="entry name" value="MONOGALACTOSYLDIACYLGLYCEROL SYNTHASE"/>
    <property type="match status" value="1"/>
</dbReference>
<proteinExistence type="inferred from homology"/>
<dbReference type="Proteomes" id="UP000886743">
    <property type="component" value="Unassembled WGS sequence"/>
</dbReference>
<feature type="domain" description="Glycosyl transferase family 28 C-terminal" evidence="5">
    <location>
        <begin position="203"/>
        <end position="355"/>
    </location>
</feature>
<dbReference type="InterPro" id="IPR007235">
    <property type="entry name" value="Glyco_trans_28_C"/>
</dbReference>
<dbReference type="Pfam" id="PF04101">
    <property type="entry name" value="Glyco_tran_28_C"/>
    <property type="match status" value="1"/>
</dbReference>
<dbReference type="GO" id="GO:0009247">
    <property type="term" value="P:glycolipid biosynthetic process"/>
    <property type="evidence" value="ECO:0007669"/>
    <property type="project" value="InterPro"/>
</dbReference>
<dbReference type="InterPro" id="IPR050519">
    <property type="entry name" value="Glycosyltransf_28_UgtP"/>
</dbReference>
<comment type="similarity">
    <text evidence="2">Belongs to the glycosyltransferase 28 family.</text>
</comment>
<evidence type="ECO:0000259" key="6">
    <source>
        <dbReference type="Pfam" id="PF06925"/>
    </source>
</evidence>
<dbReference type="GO" id="GO:0016758">
    <property type="term" value="F:hexosyltransferase activity"/>
    <property type="evidence" value="ECO:0007669"/>
    <property type="project" value="InterPro"/>
</dbReference>
<gene>
    <name evidence="7" type="ORF">IAC74_00210</name>
</gene>
<dbReference type="Pfam" id="PF06925">
    <property type="entry name" value="MGDG_synth"/>
    <property type="match status" value="1"/>
</dbReference>
<dbReference type="PANTHER" id="PTHR43025:SF3">
    <property type="entry name" value="MONOGALACTOSYLDIACYLGLYCEROL SYNTHASE 1, CHLOROPLASTIC"/>
    <property type="match status" value="1"/>
</dbReference>
<dbReference type="InterPro" id="IPR009695">
    <property type="entry name" value="Diacylglyc_glucosyltr_N"/>
</dbReference>
<dbReference type="EMBL" id="DVOF01000004">
    <property type="protein sequence ID" value="HIV01964.1"/>
    <property type="molecule type" value="Genomic_DNA"/>
</dbReference>